<evidence type="ECO:0000259" key="2">
    <source>
        <dbReference type="Pfam" id="PF22656"/>
    </source>
</evidence>
<organism evidence="3 4">
    <name type="scientific">Durio zibethinus</name>
    <name type="common">Durian</name>
    <dbReference type="NCBI Taxonomy" id="66656"/>
    <lineage>
        <taxon>Eukaryota</taxon>
        <taxon>Viridiplantae</taxon>
        <taxon>Streptophyta</taxon>
        <taxon>Embryophyta</taxon>
        <taxon>Tracheophyta</taxon>
        <taxon>Spermatophyta</taxon>
        <taxon>Magnoliopsida</taxon>
        <taxon>eudicotyledons</taxon>
        <taxon>Gunneridae</taxon>
        <taxon>Pentapetalae</taxon>
        <taxon>rosids</taxon>
        <taxon>malvids</taxon>
        <taxon>Malvales</taxon>
        <taxon>Malvaceae</taxon>
        <taxon>Helicteroideae</taxon>
        <taxon>Durio</taxon>
    </lineage>
</organism>
<sequence length="137" mass="14857">MMMKPQLMVEAPKAVDAVRFYKIVFGIVDNGCTLYPKCKAEQELPHILSVQLELTGSTILVSDIGDDFTPMKSEKTGCVLYIETEDMEAVIAKVVSAGAVTEGDNACCDGCVGKVKAPYGYGWLIYSFAKKCTDVEA</sequence>
<dbReference type="SUPFAM" id="SSF54593">
    <property type="entry name" value="Glyoxalase/Bleomycin resistance protein/Dihydroxybiphenyl dioxygenase"/>
    <property type="match status" value="1"/>
</dbReference>
<name>A0A6P5XVG1_DURZI</name>
<dbReference type="Gene3D" id="3.10.180.10">
    <property type="entry name" value="2,3-Dihydroxybiphenyl 1,2-Dioxygenase, domain 1"/>
    <property type="match status" value="1"/>
</dbReference>
<gene>
    <name evidence="4" type="primary">LOC111286475</name>
</gene>
<feature type="domain" description="Glyoxalase At5g48480-like C-terminal" evidence="1">
    <location>
        <begin position="81"/>
        <end position="124"/>
    </location>
</feature>
<dbReference type="InterPro" id="IPR054576">
    <property type="entry name" value="At5g48480-like_N"/>
</dbReference>
<evidence type="ECO:0000259" key="1">
    <source>
        <dbReference type="Pfam" id="PF22650"/>
    </source>
</evidence>
<dbReference type="OrthoDB" id="2013034at2759"/>
<evidence type="ECO:0000313" key="3">
    <source>
        <dbReference type="Proteomes" id="UP000515121"/>
    </source>
</evidence>
<dbReference type="GeneID" id="111286475"/>
<dbReference type="RefSeq" id="XP_022732198.1">
    <property type="nucleotide sequence ID" value="XM_022876463.1"/>
</dbReference>
<protein>
    <submittedName>
        <fullName evidence="4">Uncharacterized protein At5g48480-like</fullName>
    </submittedName>
</protein>
<proteinExistence type="predicted"/>
<accession>A0A6P5XVG1</accession>
<dbReference type="Pfam" id="PF22650">
    <property type="entry name" value="At5g48480-like_C"/>
    <property type="match status" value="1"/>
</dbReference>
<dbReference type="PANTHER" id="PTHR34109:SF1">
    <property type="entry name" value="VOC DOMAIN-CONTAINING PROTEIN"/>
    <property type="match status" value="1"/>
</dbReference>
<dbReference type="InterPro" id="IPR029068">
    <property type="entry name" value="Glyas_Bleomycin-R_OHBP_Dase"/>
</dbReference>
<evidence type="ECO:0000313" key="4">
    <source>
        <dbReference type="RefSeq" id="XP_022732198.1"/>
    </source>
</evidence>
<dbReference type="KEGG" id="dzi:111286475"/>
<feature type="domain" description="Glyoxalase At5g48480-like N-terminal" evidence="2">
    <location>
        <begin position="6"/>
        <end position="64"/>
    </location>
</feature>
<dbReference type="InterPro" id="IPR054575">
    <property type="entry name" value="At5g48480-like_C"/>
</dbReference>
<dbReference type="AlphaFoldDB" id="A0A6P5XVG1"/>
<keyword evidence="3" id="KW-1185">Reference proteome</keyword>
<reference evidence="4" key="1">
    <citation type="submission" date="2025-08" db="UniProtKB">
        <authorList>
            <consortium name="RefSeq"/>
        </authorList>
    </citation>
    <scope>IDENTIFICATION</scope>
    <source>
        <tissue evidence="4">Fruit stalk</tissue>
    </source>
</reference>
<dbReference type="Proteomes" id="UP000515121">
    <property type="component" value="Unplaced"/>
</dbReference>
<dbReference type="Pfam" id="PF22656">
    <property type="entry name" value="At5g48480-like_N"/>
    <property type="match status" value="1"/>
</dbReference>
<dbReference type="PANTHER" id="PTHR34109">
    <property type="entry name" value="BNAUNNG04460D PROTEIN-RELATED"/>
    <property type="match status" value="1"/>
</dbReference>